<dbReference type="InterPro" id="IPR006630">
    <property type="entry name" value="La_HTH"/>
</dbReference>
<dbReference type="AlphaFoldDB" id="A0A0B6Z932"/>
<dbReference type="Pfam" id="PF05383">
    <property type="entry name" value="La"/>
    <property type="match status" value="1"/>
</dbReference>
<dbReference type="SUPFAM" id="SSF54928">
    <property type="entry name" value="RNA-binding domain, RBD"/>
    <property type="match status" value="1"/>
</dbReference>
<feature type="non-terminal residue" evidence="8">
    <location>
        <position position="1"/>
    </location>
</feature>
<dbReference type="PANTHER" id="PTHR22792">
    <property type="entry name" value="LUPUS LA PROTEIN-RELATED"/>
    <property type="match status" value="1"/>
</dbReference>
<dbReference type="InterPro" id="IPR036390">
    <property type="entry name" value="WH_DNA-bd_sf"/>
</dbReference>
<reference evidence="8" key="1">
    <citation type="submission" date="2014-12" db="EMBL/GenBank/DDBJ databases">
        <title>Insight into the proteome of Arion vulgaris.</title>
        <authorList>
            <person name="Aradska J."/>
            <person name="Bulat T."/>
            <person name="Smidak R."/>
            <person name="Sarate P."/>
            <person name="Gangsoo J."/>
            <person name="Sialana F."/>
            <person name="Bilban M."/>
            <person name="Lubec G."/>
        </authorList>
    </citation>
    <scope>NUCLEOTIDE SEQUENCE</scope>
    <source>
        <tissue evidence="8">Skin</tissue>
    </source>
</reference>
<dbReference type="SUPFAM" id="SSF46785">
    <property type="entry name" value="Winged helix' DNA-binding domain"/>
    <property type="match status" value="1"/>
</dbReference>
<dbReference type="GO" id="GO:0005634">
    <property type="term" value="C:nucleus"/>
    <property type="evidence" value="ECO:0007669"/>
    <property type="project" value="UniProtKB-SubCell"/>
</dbReference>
<dbReference type="Gene3D" id="1.10.10.10">
    <property type="entry name" value="Winged helix-like DNA-binding domain superfamily/Winged helix DNA-binding domain"/>
    <property type="match status" value="1"/>
</dbReference>
<dbReference type="GO" id="GO:0006396">
    <property type="term" value="P:RNA processing"/>
    <property type="evidence" value="ECO:0007669"/>
    <property type="project" value="InterPro"/>
</dbReference>
<evidence type="ECO:0000256" key="6">
    <source>
        <dbReference type="PROSITE-ProRule" id="PRU00332"/>
    </source>
</evidence>
<keyword evidence="2 6" id="KW-0694">RNA-binding</keyword>
<proteinExistence type="predicted"/>
<keyword evidence="4" id="KW-0804">Transcription</keyword>
<evidence type="ECO:0000259" key="7">
    <source>
        <dbReference type="PROSITE" id="PS50961"/>
    </source>
</evidence>
<comment type="subcellular location">
    <subcellularLocation>
        <location evidence="1">Nucleus</location>
    </subcellularLocation>
</comment>
<organism evidence="8">
    <name type="scientific">Arion vulgaris</name>
    <dbReference type="NCBI Taxonomy" id="1028688"/>
    <lineage>
        <taxon>Eukaryota</taxon>
        <taxon>Metazoa</taxon>
        <taxon>Spiralia</taxon>
        <taxon>Lophotrochozoa</taxon>
        <taxon>Mollusca</taxon>
        <taxon>Gastropoda</taxon>
        <taxon>Heterobranchia</taxon>
        <taxon>Euthyneura</taxon>
        <taxon>Panpulmonata</taxon>
        <taxon>Eupulmonata</taxon>
        <taxon>Stylommatophora</taxon>
        <taxon>Helicina</taxon>
        <taxon>Arionoidea</taxon>
        <taxon>Arionidae</taxon>
        <taxon>Arion</taxon>
    </lineage>
</organism>
<gene>
    <name evidence="8" type="primary">ORF51102</name>
</gene>
<sequence>YFGDSNLSKDRYLKKLIDSSPDGYVDLSVFGNFNKLQSLHKDGVSIKVLASAIKKSRLLELNDDGTKVRRTTPVQEISQEEIDSRTIYVEHLPVHANHTWIRSIFCQCGKVMYVSL</sequence>
<keyword evidence="5" id="KW-0539">Nucleus</keyword>
<evidence type="ECO:0000313" key="8">
    <source>
        <dbReference type="EMBL" id="CEK64245.1"/>
    </source>
</evidence>
<dbReference type="EMBL" id="HACG01017380">
    <property type="protein sequence ID" value="CEK64245.1"/>
    <property type="molecule type" value="Transcribed_RNA"/>
</dbReference>
<name>A0A0B6Z932_9EUPU</name>
<dbReference type="Gene3D" id="3.30.70.330">
    <property type="match status" value="1"/>
</dbReference>
<protein>
    <recommendedName>
        <fullName evidence="7">HTH La-type RNA-binding domain-containing protein</fullName>
    </recommendedName>
</protein>
<dbReference type="CDD" id="cd07323">
    <property type="entry name" value="LAM"/>
    <property type="match status" value="1"/>
</dbReference>
<accession>A0A0B6Z932</accession>
<dbReference type="InterPro" id="IPR045180">
    <property type="entry name" value="La_dom_prot"/>
</dbReference>
<evidence type="ECO:0000256" key="4">
    <source>
        <dbReference type="ARBA" id="ARBA00023163"/>
    </source>
</evidence>
<dbReference type="GO" id="GO:0003723">
    <property type="term" value="F:RNA binding"/>
    <property type="evidence" value="ECO:0007669"/>
    <property type="project" value="UniProtKB-UniRule"/>
</dbReference>
<evidence type="ECO:0000256" key="1">
    <source>
        <dbReference type="ARBA" id="ARBA00004123"/>
    </source>
</evidence>
<dbReference type="PRINTS" id="PR00302">
    <property type="entry name" value="LUPUSLA"/>
</dbReference>
<evidence type="ECO:0000256" key="2">
    <source>
        <dbReference type="ARBA" id="ARBA00022884"/>
    </source>
</evidence>
<dbReference type="SMART" id="SM00715">
    <property type="entry name" value="LA"/>
    <property type="match status" value="1"/>
</dbReference>
<feature type="domain" description="HTH La-type RNA-binding" evidence="7">
    <location>
        <begin position="1"/>
        <end position="78"/>
    </location>
</feature>
<dbReference type="InterPro" id="IPR035979">
    <property type="entry name" value="RBD_domain_sf"/>
</dbReference>
<keyword evidence="3" id="KW-0805">Transcription regulation</keyword>
<dbReference type="InterPro" id="IPR012677">
    <property type="entry name" value="Nucleotide-bd_a/b_plait_sf"/>
</dbReference>
<dbReference type="PROSITE" id="PS50961">
    <property type="entry name" value="HTH_LA"/>
    <property type="match status" value="1"/>
</dbReference>
<dbReference type="InterPro" id="IPR036388">
    <property type="entry name" value="WH-like_DNA-bd_sf"/>
</dbReference>
<dbReference type="InterPro" id="IPR002344">
    <property type="entry name" value="Lupus_La"/>
</dbReference>
<dbReference type="GO" id="GO:1990904">
    <property type="term" value="C:ribonucleoprotein complex"/>
    <property type="evidence" value="ECO:0007669"/>
    <property type="project" value="InterPro"/>
</dbReference>
<evidence type="ECO:0000256" key="5">
    <source>
        <dbReference type="ARBA" id="ARBA00023242"/>
    </source>
</evidence>
<dbReference type="PANTHER" id="PTHR22792:SF62">
    <property type="entry name" value="LA-RELATED PROTEIN 7"/>
    <property type="match status" value="1"/>
</dbReference>
<feature type="non-terminal residue" evidence="8">
    <location>
        <position position="116"/>
    </location>
</feature>
<evidence type="ECO:0000256" key="3">
    <source>
        <dbReference type="ARBA" id="ARBA00023015"/>
    </source>
</evidence>